<protein>
    <submittedName>
        <fullName evidence="1">Uncharacterized protein</fullName>
    </submittedName>
</protein>
<dbReference type="AlphaFoldDB" id="Q9XHF1"/>
<proteinExistence type="evidence at transcript level"/>
<evidence type="ECO:0000313" key="1">
    <source>
        <dbReference type="EMBL" id="AAD41268.1"/>
    </source>
</evidence>
<accession>Q9XHF1</accession>
<feature type="non-terminal residue" evidence="1">
    <location>
        <position position="1"/>
    </location>
</feature>
<organism evidence="1">
    <name type="scientific">Zea mays</name>
    <name type="common">Maize</name>
    <dbReference type="NCBI Taxonomy" id="4577"/>
    <lineage>
        <taxon>Eukaryota</taxon>
        <taxon>Viridiplantae</taxon>
        <taxon>Streptophyta</taxon>
        <taxon>Embryophyta</taxon>
        <taxon>Tracheophyta</taxon>
        <taxon>Spermatophyta</taxon>
        <taxon>Magnoliopsida</taxon>
        <taxon>Liliopsida</taxon>
        <taxon>Poales</taxon>
        <taxon>Poaceae</taxon>
        <taxon>PACMAD clade</taxon>
        <taxon>Panicoideae</taxon>
        <taxon>Andropogonodae</taxon>
        <taxon>Andropogoneae</taxon>
        <taxon>Tripsacinae</taxon>
        <taxon>Zea</taxon>
    </lineage>
</organism>
<sequence length="48" mass="5615">TRSLKHLVKILDQAEAKRSIGCTFKSIVTLMFVCREHRGIDHFLLCWL</sequence>
<name>Q9XHF1_MAIZE</name>
<dbReference type="EMBL" id="AF124738">
    <property type="protein sequence ID" value="AAD41268.1"/>
    <property type="molecule type" value="mRNA"/>
</dbReference>
<reference evidence="1" key="1">
    <citation type="journal article" date="1999" name="Proc. Natl. Acad. Sci. U.S.A.">
        <title>Colinearity and its exceptions in orthologous adh regions of maize and sorghum.</title>
        <authorList>
            <person name="Tikhonov A.P."/>
            <person name="SanMiguel P.J."/>
            <person name="Nakajima Y."/>
            <person name="Gorenstein N.M."/>
            <person name="Bennetzen J.L."/>
            <person name="Avramova Z."/>
        </authorList>
    </citation>
    <scope>NUCLEOTIDE SEQUENCE</scope>
    <source>
        <tissue evidence="1">Whole seedling</tissue>
    </source>
</reference>